<dbReference type="InterPro" id="IPR001775">
    <property type="entry name" value="GspD/PilQ"/>
</dbReference>
<dbReference type="EMBL" id="LBNQ01000010">
    <property type="protein sequence ID" value="KKW68994.1"/>
    <property type="molecule type" value="Genomic_DNA"/>
</dbReference>
<evidence type="ECO:0000313" key="4">
    <source>
        <dbReference type="EMBL" id="KKW68994.1"/>
    </source>
</evidence>
<proteinExistence type="inferred from homology"/>
<gene>
    <name evidence="4" type="ORF">AAV94_02180</name>
</gene>
<dbReference type="GO" id="GO:0009306">
    <property type="term" value="P:protein secretion"/>
    <property type="evidence" value="ECO:0007669"/>
    <property type="project" value="InterPro"/>
</dbReference>
<protein>
    <submittedName>
        <fullName evidence="4">Type II and III secretion system protein</fullName>
    </submittedName>
</protein>
<dbReference type="PANTHER" id="PTHR30332">
    <property type="entry name" value="PROBABLE GENERAL SECRETION PATHWAY PROTEIN D"/>
    <property type="match status" value="1"/>
</dbReference>
<dbReference type="PANTHER" id="PTHR30332:SF17">
    <property type="entry name" value="TYPE IV PILIATION SYSTEM PROTEIN DR_0774-RELATED"/>
    <property type="match status" value="1"/>
</dbReference>
<accession>A0A0U1Q2L6</accession>
<dbReference type="InterPro" id="IPR050810">
    <property type="entry name" value="Bact_Secretion_Sys_Channel"/>
</dbReference>
<evidence type="ECO:0000256" key="1">
    <source>
        <dbReference type="RuleBase" id="RU004003"/>
    </source>
</evidence>
<dbReference type="InterPro" id="IPR032789">
    <property type="entry name" value="T2SS-T3SS_pil_N"/>
</dbReference>
<evidence type="ECO:0000259" key="3">
    <source>
        <dbReference type="Pfam" id="PF13629"/>
    </source>
</evidence>
<evidence type="ECO:0000313" key="5">
    <source>
        <dbReference type="Proteomes" id="UP000050580"/>
    </source>
</evidence>
<dbReference type="InterPro" id="IPR004846">
    <property type="entry name" value="T2SS/T3SS_dom"/>
</dbReference>
<dbReference type="PRINTS" id="PR01032">
    <property type="entry name" value="PHAGEIV"/>
</dbReference>
<organism evidence="4 5">
    <name type="scientific">Lampropedia cohaerens</name>
    <dbReference type="NCBI Taxonomy" id="1610491"/>
    <lineage>
        <taxon>Bacteria</taxon>
        <taxon>Pseudomonadati</taxon>
        <taxon>Pseudomonadota</taxon>
        <taxon>Betaproteobacteria</taxon>
        <taxon>Burkholderiales</taxon>
        <taxon>Comamonadaceae</taxon>
        <taxon>Lampropedia</taxon>
    </lineage>
</organism>
<feature type="domain" description="Pilus formation protein N-terminal" evidence="3">
    <location>
        <begin position="12"/>
        <end position="89"/>
    </location>
</feature>
<dbReference type="Pfam" id="PF13629">
    <property type="entry name" value="T2SS-T3SS_pil_N"/>
    <property type="match status" value="1"/>
</dbReference>
<dbReference type="PATRIC" id="fig|1610491.3.peg.454"/>
<name>A0A0U1Q2L6_9BURK</name>
<dbReference type="Pfam" id="PF00263">
    <property type="entry name" value="Secretin"/>
    <property type="match status" value="1"/>
</dbReference>
<reference evidence="4 5" key="1">
    <citation type="submission" date="2015-05" db="EMBL/GenBank/DDBJ databases">
        <title>Draft genome sequence of Lampropedia sp. CT6, isolated from the microbial mat of a hot water spring, located at Manikaran, India.</title>
        <authorList>
            <person name="Tripathi C."/>
            <person name="Rani P."/>
            <person name="Mahato N.K."/>
            <person name="Lal R."/>
        </authorList>
    </citation>
    <scope>NUCLEOTIDE SEQUENCE [LARGE SCALE GENOMIC DNA]</scope>
    <source>
        <strain evidence="4 5">CT6</strain>
    </source>
</reference>
<dbReference type="GO" id="GO:0015627">
    <property type="term" value="C:type II protein secretion system complex"/>
    <property type="evidence" value="ECO:0007669"/>
    <property type="project" value="TreeGrafter"/>
</dbReference>
<dbReference type="AlphaFoldDB" id="A0A0U1Q2L6"/>
<evidence type="ECO:0000259" key="2">
    <source>
        <dbReference type="Pfam" id="PF00263"/>
    </source>
</evidence>
<dbReference type="STRING" id="1610491.AAV94_02180"/>
<dbReference type="PRINTS" id="PR00811">
    <property type="entry name" value="BCTERIALGSPD"/>
</dbReference>
<dbReference type="Proteomes" id="UP000050580">
    <property type="component" value="Unassembled WGS sequence"/>
</dbReference>
<feature type="domain" description="Type II/III secretion system secretin-like" evidence="2">
    <location>
        <begin position="284"/>
        <end position="443"/>
    </location>
</feature>
<sequence length="489" mass="50223">MDPLAAESAVTPLRLTAGQQRLLQPGTSVTRVAVGDPQVLDVKVLRASQGQGKSAPPAELLLTAKGPGTTSLMVWPRGSDQPQVWPVQVRAQMLMLERRLGSVPEHAQALAALQLTAPADTPLVDRSAVAVKSNTVQVEVHVVEFKKSAMKQAGINIFSGGANNHGFSFGVFTPGTTTSANFNIGNSSGKNLSSNFSNSVNGNLNASGSATANYNSSTGFSNSATGTIGGAVGSAVSSAVNGAANSAVTGSGSISASIASAMNLVFGFSNAFSGAGIGVQLGFLENNGLARVLARPTLLAHTGQSASFLAGGEIPIPVPSNDGNVAIEYKEFGVKLQLTPTILANERIALKVAPEASDLDFSNGVAVSGVVVPAIRTRRADTMVELADGESFIIGGLVSRTTSSYVDKVPVLGDLPIIGTFFKNMAYSQDETELAIVVTPHLVHPLAAGTDLQALLPGATSERPYASQVWEPFIAGGLKPDAALPGFSY</sequence>
<keyword evidence="5" id="KW-1185">Reference proteome</keyword>
<comment type="caution">
    <text evidence="4">The sequence shown here is derived from an EMBL/GenBank/DDBJ whole genome shotgun (WGS) entry which is preliminary data.</text>
</comment>
<comment type="similarity">
    <text evidence="1">Belongs to the bacterial secretin family.</text>
</comment>